<dbReference type="GO" id="GO:0003676">
    <property type="term" value="F:nucleic acid binding"/>
    <property type="evidence" value="ECO:0007669"/>
    <property type="project" value="InterPro"/>
</dbReference>
<dbReference type="SUPFAM" id="SSF57756">
    <property type="entry name" value="Retrovirus zinc finger-like domains"/>
    <property type="match status" value="1"/>
</dbReference>
<feature type="compositionally biased region" description="Low complexity" evidence="2">
    <location>
        <begin position="44"/>
        <end position="54"/>
    </location>
</feature>
<evidence type="ECO:0000256" key="2">
    <source>
        <dbReference type="SAM" id="MobiDB-lite"/>
    </source>
</evidence>
<dbReference type="AlphaFoldDB" id="A0A397JF24"/>
<evidence type="ECO:0000313" key="6">
    <source>
        <dbReference type="Proteomes" id="UP000266861"/>
    </source>
</evidence>
<accession>A0A397JF24</accession>
<dbReference type="EMBL" id="PQFF01000087">
    <property type="protein sequence ID" value="RHZ83563.1"/>
    <property type="molecule type" value="Genomic_DNA"/>
</dbReference>
<dbReference type="SMART" id="SM00343">
    <property type="entry name" value="ZnF_C2HC"/>
    <property type="match status" value="1"/>
</dbReference>
<sequence length="174" mass="20499">METELDILTRQMQQISLNYATLTSALAAQETPRAQNLPRVQNPRNNNYNSSSYNNNNRFFNNNNRNNEVQRCYNCNEPGHIARDCLSERNQEFEDGEDEYYDDNEFEVYEAVHNKPRPRTRAYPLRSQKQKQPLQEEEVIYQSPSFNDDSMEAEPSTSRIPEQTNTPEKKPRTK</sequence>
<keyword evidence="1" id="KW-0862">Zinc</keyword>
<feature type="domain" description="CCHC-type" evidence="3">
    <location>
        <begin position="71"/>
        <end position="85"/>
    </location>
</feature>
<reference evidence="5 6" key="1">
    <citation type="submission" date="2018-08" db="EMBL/GenBank/DDBJ databases">
        <title>Genome and evolution of the arbuscular mycorrhizal fungus Diversispora epigaea (formerly Glomus versiforme) and its bacterial endosymbionts.</title>
        <authorList>
            <person name="Sun X."/>
            <person name="Fei Z."/>
            <person name="Harrison M."/>
        </authorList>
    </citation>
    <scope>NUCLEOTIDE SEQUENCE [LARGE SCALE GENOMIC DNA]</scope>
    <source>
        <strain evidence="5 6">IT104</strain>
    </source>
</reference>
<dbReference type="STRING" id="1348612.A0A397JF24"/>
<evidence type="ECO:0000313" key="5">
    <source>
        <dbReference type="EMBL" id="RHZ83563.1"/>
    </source>
</evidence>
<dbReference type="Gene3D" id="4.10.60.10">
    <property type="entry name" value="Zinc finger, CCHC-type"/>
    <property type="match status" value="1"/>
</dbReference>
<evidence type="ECO:0000259" key="3">
    <source>
        <dbReference type="PROSITE" id="PS50158"/>
    </source>
</evidence>
<keyword evidence="6" id="KW-1185">Reference proteome</keyword>
<feature type="compositionally biased region" description="Polar residues" evidence="2">
    <location>
        <begin position="155"/>
        <end position="166"/>
    </location>
</feature>
<dbReference type="Pfam" id="PF00098">
    <property type="entry name" value="zf-CCHC"/>
    <property type="match status" value="1"/>
</dbReference>
<dbReference type="OrthoDB" id="2391219at2759"/>
<keyword evidence="1" id="KW-0863">Zinc-finger</keyword>
<comment type="caution">
    <text evidence="5">The sequence shown here is derived from an EMBL/GenBank/DDBJ whole genome shotgun (WGS) entry which is preliminary data.</text>
</comment>
<dbReference type="InterPro" id="IPR036875">
    <property type="entry name" value="Znf_CCHC_sf"/>
</dbReference>
<protein>
    <recommendedName>
        <fullName evidence="3">CCHC-type domain-containing protein</fullName>
    </recommendedName>
</protein>
<dbReference type="PROSITE" id="PS50158">
    <property type="entry name" value="ZF_CCHC"/>
    <property type="match status" value="1"/>
</dbReference>
<dbReference type="InterPro" id="IPR001878">
    <property type="entry name" value="Znf_CCHC"/>
</dbReference>
<evidence type="ECO:0000256" key="1">
    <source>
        <dbReference type="PROSITE-ProRule" id="PRU00047"/>
    </source>
</evidence>
<evidence type="ECO:0000313" key="4">
    <source>
        <dbReference type="EMBL" id="RHZ83533.1"/>
    </source>
</evidence>
<feature type="region of interest" description="Disordered" evidence="2">
    <location>
        <begin position="114"/>
        <end position="174"/>
    </location>
</feature>
<dbReference type="Proteomes" id="UP000266861">
    <property type="component" value="Unassembled WGS sequence"/>
</dbReference>
<name>A0A397JF24_9GLOM</name>
<keyword evidence="1" id="KW-0479">Metal-binding</keyword>
<organism evidence="5 6">
    <name type="scientific">Diversispora epigaea</name>
    <dbReference type="NCBI Taxonomy" id="1348612"/>
    <lineage>
        <taxon>Eukaryota</taxon>
        <taxon>Fungi</taxon>
        <taxon>Fungi incertae sedis</taxon>
        <taxon>Mucoromycota</taxon>
        <taxon>Glomeromycotina</taxon>
        <taxon>Glomeromycetes</taxon>
        <taxon>Diversisporales</taxon>
        <taxon>Diversisporaceae</taxon>
        <taxon>Diversispora</taxon>
    </lineage>
</organism>
<feature type="compositionally biased region" description="Polar residues" evidence="2">
    <location>
        <begin position="31"/>
        <end position="43"/>
    </location>
</feature>
<dbReference type="EMBL" id="PQFF01000087">
    <property type="protein sequence ID" value="RHZ83533.1"/>
    <property type="molecule type" value="Genomic_DNA"/>
</dbReference>
<proteinExistence type="predicted"/>
<gene>
    <name evidence="5" type="ORF">Glove_91g118</name>
    <name evidence="4" type="ORF">Glove_91g121</name>
</gene>
<dbReference type="GO" id="GO:0008270">
    <property type="term" value="F:zinc ion binding"/>
    <property type="evidence" value="ECO:0007669"/>
    <property type="project" value="UniProtKB-KW"/>
</dbReference>
<feature type="region of interest" description="Disordered" evidence="2">
    <location>
        <begin position="31"/>
        <end position="54"/>
    </location>
</feature>